<dbReference type="SUPFAM" id="SSF50685">
    <property type="entry name" value="Barwin-like endoglucanases"/>
    <property type="match status" value="1"/>
</dbReference>
<feature type="region of interest" description="Disordered" evidence="2">
    <location>
        <begin position="47"/>
        <end position="115"/>
    </location>
</feature>
<dbReference type="AlphaFoldDB" id="S2JJQ3"/>
<gene>
    <name evidence="5" type="ORF">HMPREF1544_10495</name>
</gene>
<dbReference type="InterPro" id="IPR051477">
    <property type="entry name" value="Expansin_CellWall"/>
</dbReference>
<evidence type="ECO:0000313" key="5">
    <source>
        <dbReference type="EMBL" id="EPB82748.1"/>
    </source>
</evidence>
<reference evidence="6" key="1">
    <citation type="submission" date="2013-05" db="EMBL/GenBank/DDBJ databases">
        <title>The Genome sequence of Mucor circinelloides f. circinelloides 1006PhL.</title>
        <authorList>
            <consortium name="The Broad Institute Genomics Platform"/>
            <person name="Cuomo C."/>
            <person name="Earl A."/>
            <person name="Findley K."/>
            <person name="Lee S.C."/>
            <person name="Walker B."/>
            <person name="Young S."/>
            <person name="Zeng Q."/>
            <person name="Gargeya S."/>
            <person name="Fitzgerald M."/>
            <person name="Haas B."/>
            <person name="Abouelleil A."/>
            <person name="Allen A.W."/>
            <person name="Alvarado L."/>
            <person name="Arachchi H.M."/>
            <person name="Berlin A.M."/>
            <person name="Chapman S.B."/>
            <person name="Gainer-Dewar J."/>
            <person name="Goldberg J."/>
            <person name="Griggs A."/>
            <person name="Gujja S."/>
            <person name="Hansen M."/>
            <person name="Howarth C."/>
            <person name="Imamovic A."/>
            <person name="Ireland A."/>
            <person name="Larimer J."/>
            <person name="McCowan C."/>
            <person name="Murphy C."/>
            <person name="Pearson M."/>
            <person name="Poon T.W."/>
            <person name="Priest M."/>
            <person name="Roberts A."/>
            <person name="Saif S."/>
            <person name="Shea T."/>
            <person name="Sisk P."/>
            <person name="Sykes S."/>
            <person name="Wortman J."/>
            <person name="Nusbaum C."/>
            <person name="Birren B."/>
        </authorList>
    </citation>
    <scope>NUCLEOTIDE SEQUENCE [LARGE SCALE GENOMIC DNA]</scope>
    <source>
        <strain evidence="6">1006PhL</strain>
    </source>
</reference>
<dbReference type="InParanoid" id="S2JJQ3"/>
<evidence type="ECO:0000256" key="3">
    <source>
        <dbReference type="SAM" id="SignalP"/>
    </source>
</evidence>
<proteinExistence type="predicted"/>
<feature type="chain" id="PRO_5004497505" description="RlpA-like protein double-psi beta-barrel domain-containing protein" evidence="3">
    <location>
        <begin position="27"/>
        <end position="211"/>
    </location>
</feature>
<dbReference type="PANTHER" id="PTHR31836">
    <property type="match status" value="1"/>
</dbReference>
<dbReference type="InterPro" id="IPR009009">
    <property type="entry name" value="RlpA-like_DPBB"/>
</dbReference>
<organism evidence="5 6">
    <name type="scientific">Mucor circinelloides f. circinelloides (strain 1006PhL)</name>
    <name type="common">Mucormycosis agent</name>
    <name type="synonym">Calyptromyces circinelloides</name>
    <dbReference type="NCBI Taxonomy" id="1220926"/>
    <lineage>
        <taxon>Eukaryota</taxon>
        <taxon>Fungi</taxon>
        <taxon>Fungi incertae sedis</taxon>
        <taxon>Mucoromycota</taxon>
        <taxon>Mucoromycotina</taxon>
        <taxon>Mucoromycetes</taxon>
        <taxon>Mucorales</taxon>
        <taxon>Mucorineae</taxon>
        <taxon>Mucoraceae</taxon>
        <taxon>Mucor</taxon>
    </lineage>
</organism>
<name>S2JJQ3_MUCC1</name>
<evidence type="ECO:0000256" key="1">
    <source>
        <dbReference type="ARBA" id="ARBA00022729"/>
    </source>
</evidence>
<dbReference type="InterPro" id="IPR036908">
    <property type="entry name" value="RlpA-like_sf"/>
</dbReference>
<feature type="compositionally biased region" description="Low complexity" evidence="2">
    <location>
        <begin position="85"/>
        <end position="110"/>
    </location>
</feature>
<dbReference type="VEuPathDB" id="FungiDB:HMPREF1544_10495"/>
<keyword evidence="6" id="KW-1185">Reference proteome</keyword>
<feature type="signal peptide" evidence="3">
    <location>
        <begin position="1"/>
        <end position="26"/>
    </location>
</feature>
<protein>
    <recommendedName>
        <fullName evidence="4">RlpA-like protein double-psi beta-barrel domain-containing protein</fullName>
    </recommendedName>
</protein>
<keyword evidence="1 3" id="KW-0732">Signal</keyword>
<dbReference type="OrthoDB" id="406505at2759"/>
<evidence type="ECO:0000259" key="4">
    <source>
        <dbReference type="Pfam" id="PF03330"/>
    </source>
</evidence>
<dbReference type="STRING" id="1220926.S2JJQ3"/>
<accession>S2JJQ3</accession>
<dbReference type="CDD" id="cd22191">
    <property type="entry name" value="DPBB_RlpA_EXP_N-like"/>
    <property type="match status" value="1"/>
</dbReference>
<feature type="compositionally biased region" description="Acidic residues" evidence="2">
    <location>
        <begin position="51"/>
        <end position="68"/>
    </location>
</feature>
<dbReference type="Pfam" id="PF03330">
    <property type="entry name" value="DPBB_1"/>
    <property type="match status" value="1"/>
</dbReference>
<dbReference type="eggNOG" id="ENOG502S6X4">
    <property type="taxonomic scope" value="Eukaryota"/>
</dbReference>
<feature type="domain" description="RlpA-like protein double-psi beta-barrel" evidence="4">
    <location>
        <begin position="154"/>
        <end position="207"/>
    </location>
</feature>
<dbReference type="PANTHER" id="PTHR31836:SF21">
    <property type="entry name" value="EXPANSIN-LIKE PROTEIN 7"/>
    <property type="match status" value="1"/>
</dbReference>
<dbReference type="Proteomes" id="UP000014254">
    <property type="component" value="Unassembled WGS sequence"/>
</dbReference>
<evidence type="ECO:0000256" key="2">
    <source>
        <dbReference type="SAM" id="MobiDB-lite"/>
    </source>
</evidence>
<dbReference type="EMBL" id="KE124100">
    <property type="protein sequence ID" value="EPB82748.1"/>
    <property type="molecule type" value="Genomic_DNA"/>
</dbReference>
<dbReference type="Gene3D" id="2.40.40.10">
    <property type="entry name" value="RlpA-like domain"/>
    <property type="match status" value="1"/>
</dbReference>
<dbReference type="OMA" id="GRINITW"/>
<evidence type="ECO:0000313" key="6">
    <source>
        <dbReference type="Proteomes" id="UP000014254"/>
    </source>
</evidence>
<sequence length="211" mass="22269">MSSTTSSRIVLFLAVALIACMCLVSAAPITKDLELQPGASRRINIFKKHDDDEDDEDEEEDQDQDEESTTTTTTSTKTKHHKTKTSTTTATATATTTPTTKKSKSSSSSSGDYSGDATYYNTGLGSCGWESAESEMIVALNHGQMANGANSNKNPNCGRRITATGPKGSVTVKVVDTCPGCANGDLDLSPAAFAKIADMDAGRVPVTWSWA</sequence>